<dbReference type="SUPFAM" id="SSF53756">
    <property type="entry name" value="UDP-Glycosyltransferase/glycogen phosphorylase"/>
    <property type="match status" value="1"/>
</dbReference>
<proteinExistence type="inferred from homology"/>
<comment type="caution">
    <text evidence="3">The sequence shown here is derived from an EMBL/GenBank/DDBJ whole genome shotgun (WGS) entry which is preliminary data.</text>
</comment>
<evidence type="ECO:0000256" key="1">
    <source>
        <dbReference type="ARBA" id="ARBA00009995"/>
    </source>
</evidence>
<name>A0ABD1LEP4_9FABA</name>
<organism evidence="3 4">
    <name type="scientific">Flemingia macrophylla</name>
    <dbReference type="NCBI Taxonomy" id="520843"/>
    <lineage>
        <taxon>Eukaryota</taxon>
        <taxon>Viridiplantae</taxon>
        <taxon>Streptophyta</taxon>
        <taxon>Embryophyta</taxon>
        <taxon>Tracheophyta</taxon>
        <taxon>Spermatophyta</taxon>
        <taxon>Magnoliopsida</taxon>
        <taxon>eudicotyledons</taxon>
        <taxon>Gunneridae</taxon>
        <taxon>Pentapetalae</taxon>
        <taxon>rosids</taxon>
        <taxon>fabids</taxon>
        <taxon>Fabales</taxon>
        <taxon>Fabaceae</taxon>
        <taxon>Papilionoideae</taxon>
        <taxon>50 kb inversion clade</taxon>
        <taxon>NPAAA clade</taxon>
        <taxon>indigoferoid/millettioid clade</taxon>
        <taxon>Phaseoleae</taxon>
        <taxon>Flemingia</taxon>
    </lineage>
</organism>
<protein>
    <recommendedName>
        <fullName evidence="5">UDP-glycosyltransferases domain-containing protein</fullName>
    </recommendedName>
</protein>
<dbReference type="Gene3D" id="3.40.50.2000">
    <property type="entry name" value="Glycogen Phosphorylase B"/>
    <property type="match status" value="2"/>
</dbReference>
<dbReference type="CDD" id="cd03784">
    <property type="entry name" value="GT1_Gtf-like"/>
    <property type="match status" value="1"/>
</dbReference>
<keyword evidence="4" id="KW-1185">Reference proteome</keyword>
<accession>A0ABD1LEP4</accession>
<evidence type="ECO:0008006" key="5">
    <source>
        <dbReference type="Google" id="ProtNLM"/>
    </source>
</evidence>
<dbReference type="Proteomes" id="UP001603857">
    <property type="component" value="Unassembled WGS sequence"/>
</dbReference>
<dbReference type="FunFam" id="3.40.50.2000:FF:000027">
    <property type="entry name" value="Glycosyltransferase"/>
    <property type="match status" value="1"/>
</dbReference>
<evidence type="ECO:0000313" key="3">
    <source>
        <dbReference type="EMBL" id="KAL2322002.1"/>
    </source>
</evidence>
<comment type="similarity">
    <text evidence="1">Belongs to the UDP-glycosyltransferase family.</text>
</comment>
<evidence type="ECO:0000313" key="4">
    <source>
        <dbReference type="Proteomes" id="UP001603857"/>
    </source>
</evidence>
<evidence type="ECO:0000256" key="2">
    <source>
        <dbReference type="ARBA" id="ARBA00022679"/>
    </source>
</evidence>
<dbReference type="PANTHER" id="PTHR11926">
    <property type="entry name" value="GLUCOSYL/GLUCURONOSYL TRANSFERASES"/>
    <property type="match status" value="1"/>
</dbReference>
<dbReference type="InterPro" id="IPR002213">
    <property type="entry name" value="UDP_glucos_trans"/>
</dbReference>
<gene>
    <name evidence="3" type="ORF">Fmac_026381</name>
</gene>
<reference evidence="3 4" key="1">
    <citation type="submission" date="2024-08" db="EMBL/GenBank/DDBJ databases">
        <title>Insights into the chromosomal genome structure of Flemingia macrophylla.</title>
        <authorList>
            <person name="Ding Y."/>
            <person name="Zhao Y."/>
            <person name="Bi W."/>
            <person name="Wu M."/>
            <person name="Zhao G."/>
            <person name="Gong Y."/>
            <person name="Li W."/>
            <person name="Zhang P."/>
        </authorList>
    </citation>
    <scope>NUCLEOTIDE SEQUENCE [LARGE SCALE GENOMIC DNA]</scope>
    <source>
        <strain evidence="3">DYQJB</strain>
        <tissue evidence="3">Leaf</tissue>
    </source>
</reference>
<dbReference type="GO" id="GO:0008194">
    <property type="term" value="F:UDP-glycosyltransferase activity"/>
    <property type="evidence" value="ECO:0007669"/>
    <property type="project" value="UniProtKB-ARBA"/>
</dbReference>
<keyword evidence="2" id="KW-0808">Transferase</keyword>
<dbReference type="AlphaFoldDB" id="A0ABD1LEP4"/>
<dbReference type="Pfam" id="PF00201">
    <property type="entry name" value="UDPGT"/>
    <property type="match status" value="1"/>
</dbReference>
<sequence length="283" mass="32504">MRVTSLNDIMFDFLGYEAQNCLRSCSIIINSFQDLDGEALDALRANNPHIYDIGPLHLLGRHFPDKEEGFKLSGSSLWKNDSQCLKWLDKWEASSVVYVNYGSITVMTKHQLNEFAWGLANSKLPFLWITRPDVVMGESSVALAPEFFDEIKDRAYITSWCIQDQVLSHPSVGVFLTHCGWNPTIESISTGVPMICWPFFAEQQTNCRYLNTTWGIGIEINHDVKREDIAELVKEMLKGEKGKEMRQKSLEWKKRAIRTTNRGGSSYNNFYKLINEVFHHNVI</sequence>
<dbReference type="EMBL" id="JBGMDY010000009">
    <property type="protein sequence ID" value="KAL2322002.1"/>
    <property type="molecule type" value="Genomic_DNA"/>
</dbReference>
<dbReference type="PANTHER" id="PTHR11926:SF1365">
    <property type="entry name" value="GLYCOSYLTRANSFERASE"/>
    <property type="match status" value="1"/>
</dbReference>